<evidence type="ECO:0000313" key="3">
    <source>
        <dbReference type="Proteomes" id="UP001175228"/>
    </source>
</evidence>
<sequence length="211" mass="23462">MFTTVASLMTSSSIIFLKSHIYWSLVPLRHMHENSVSSFLIAFEKWTPRLSSSSCATAGETPMWLGDTCGELSIVSPCAACYAVYLPFYLLFGCFFELQVIWIRSAMYDFVSSCITYRPDQHHLQADRRSVISVPTSVSVLCCSCAFILPSGGVFPDPCMYIPAQPVAPCIASFRLFVLPNRMYIPAQLVVPCMFRAALRTMCTAHGPPVE</sequence>
<comment type="caution">
    <text evidence="2">The sequence shown here is derived from an EMBL/GenBank/DDBJ whole genome shotgun (WGS) entry which is preliminary data.</text>
</comment>
<evidence type="ECO:0000256" key="1">
    <source>
        <dbReference type="SAM" id="Phobius"/>
    </source>
</evidence>
<dbReference type="EMBL" id="JAUEPU010000037">
    <property type="protein sequence ID" value="KAK0489714.1"/>
    <property type="molecule type" value="Genomic_DNA"/>
</dbReference>
<dbReference type="AlphaFoldDB" id="A0AA39PT61"/>
<accession>A0AA39PT61</accession>
<keyword evidence="1" id="KW-1133">Transmembrane helix</keyword>
<feature type="transmembrane region" description="Helical" evidence="1">
    <location>
        <begin position="82"/>
        <end position="103"/>
    </location>
</feature>
<reference evidence="2" key="1">
    <citation type="submission" date="2023-06" db="EMBL/GenBank/DDBJ databases">
        <authorList>
            <consortium name="Lawrence Berkeley National Laboratory"/>
            <person name="Ahrendt S."/>
            <person name="Sahu N."/>
            <person name="Indic B."/>
            <person name="Wong-Bajracharya J."/>
            <person name="Merenyi Z."/>
            <person name="Ke H.-M."/>
            <person name="Monk M."/>
            <person name="Kocsube S."/>
            <person name="Drula E."/>
            <person name="Lipzen A."/>
            <person name="Balint B."/>
            <person name="Henrissat B."/>
            <person name="Andreopoulos B."/>
            <person name="Martin F.M."/>
            <person name="Harder C.B."/>
            <person name="Rigling D."/>
            <person name="Ford K.L."/>
            <person name="Foster G.D."/>
            <person name="Pangilinan J."/>
            <person name="Papanicolaou A."/>
            <person name="Barry K."/>
            <person name="LaButti K."/>
            <person name="Viragh M."/>
            <person name="Koriabine M."/>
            <person name="Yan M."/>
            <person name="Riley R."/>
            <person name="Champramary S."/>
            <person name="Plett K.L."/>
            <person name="Tsai I.J."/>
            <person name="Slot J."/>
            <person name="Sipos G."/>
            <person name="Plett J."/>
            <person name="Nagy L.G."/>
            <person name="Grigoriev I.V."/>
        </authorList>
    </citation>
    <scope>NUCLEOTIDE SEQUENCE</scope>
    <source>
        <strain evidence="2">HWK02</strain>
    </source>
</reference>
<protein>
    <submittedName>
        <fullName evidence="2">Uncharacterized protein</fullName>
    </submittedName>
</protein>
<keyword evidence="3" id="KW-1185">Reference proteome</keyword>
<keyword evidence="1" id="KW-0472">Membrane</keyword>
<name>A0AA39PT61_9AGAR</name>
<keyword evidence="1" id="KW-0812">Transmembrane</keyword>
<gene>
    <name evidence="2" type="ORF">EDD18DRAFT_576838</name>
</gene>
<dbReference type="Proteomes" id="UP001175228">
    <property type="component" value="Unassembled WGS sequence"/>
</dbReference>
<proteinExistence type="predicted"/>
<organism evidence="2 3">
    <name type="scientific">Armillaria luteobubalina</name>
    <dbReference type="NCBI Taxonomy" id="153913"/>
    <lineage>
        <taxon>Eukaryota</taxon>
        <taxon>Fungi</taxon>
        <taxon>Dikarya</taxon>
        <taxon>Basidiomycota</taxon>
        <taxon>Agaricomycotina</taxon>
        <taxon>Agaricomycetes</taxon>
        <taxon>Agaricomycetidae</taxon>
        <taxon>Agaricales</taxon>
        <taxon>Marasmiineae</taxon>
        <taxon>Physalacriaceae</taxon>
        <taxon>Armillaria</taxon>
    </lineage>
</organism>
<evidence type="ECO:0000313" key="2">
    <source>
        <dbReference type="EMBL" id="KAK0489714.1"/>
    </source>
</evidence>